<dbReference type="STRING" id="73044.GCA_000725795_04019"/>
<keyword evidence="3" id="KW-1185">Reference proteome</keyword>
<evidence type="ECO:0000313" key="3">
    <source>
        <dbReference type="Proteomes" id="UP000292547"/>
    </source>
</evidence>
<dbReference type="KEGG" id="sseo:D0Z67_26500"/>
<organism evidence="2 3">
    <name type="scientific">Streptomyces seoulensis</name>
    <dbReference type="NCBI Taxonomy" id="73044"/>
    <lineage>
        <taxon>Bacteria</taxon>
        <taxon>Bacillati</taxon>
        <taxon>Actinomycetota</taxon>
        <taxon>Actinomycetes</taxon>
        <taxon>Kitasatosporales</taxon>
        <taxon>Streptomycetaceae</taxon>
        <taxon>Streptomyces</taxon>
    </lineage>
</organism>
<accession>A0A4P6U4T8</accession>
<dbReference type="RefSeq" id="WP_031182178.1">
    <property type="nucleotide sequence ID" value="NZ_CP032229.1"/>
</dbReference>
<dbReference type="Proteomes" id="UP000292547">
    <property type="component" value="Chromosome"/>
</dbReference>
<protein>
    <submittedName>
        <fullName evidence="2">Gas vesicle protein</fullName>
    </submittedName>
</protein>
<dbReference type="GO" id="GO:0031412">
    <property type="term" value="P:gas vesicle organization"/>
    <property type="evidence" value="ECO:0007669"/>
    <property type="project" value="InterPro"/>
</dbReference>
<feature type="region of interest" description="Disordered" evidence="1">
    <location>
        <begin position="1"/>
        <end position="24"/>
    </location>
</feature>
<dbReference type="PIRSF" id="PIRSF028743">
    <property type="entry name" value="GvpO_protein"/>
    <property type="match status" value="1"/>
</dbReference>
<dbReference type="GeneID" id="300102462"/>
<sequence length="102" mass="11484">MDRTDSKSDKSGQDSDERMDLPSVMRQASAQLAGLLGREVSAVSAVKATDDGWMADVEVLEIEKVPDTMSVMASYRVELDKQGRLMAYERVRRYARGQIDRR</sequence>
<dbReference type="AlphaFoldDB" id="A0A4P6U4T8"/>
<dbReference type="EMBL" id="CP032229">
    <property type="protein sequence ID" value="QBJ94367.1"/>
    <property type="molecule type" value="Genomic_DNA"/>
</dbReference>
<feature type="compositionally biased region" description="Basic and acidic residues" evidence="1">
    <location>
        <begin position="1"/>
        <end position="20"/>
    </location>
</feature>
<reference evidence="2 3" key="1">
    <citation type="submission" date="2018-08" db="EMBL/GenBank/DDBJ databases">
        <title>The complete genome sequence of Streptomyces seoulensis, a pioneer strain for nickel superoxide dismutase discovery.</title>
        <authorList>
            <person name="Shin J."/>
            <person name="Lee J.-S."/>
            <person name="Lee E.-J."/>
            <person name="Youn H.-D."/>
        </authorList>
    </citation>
    <scope>NUCLEOTIDE SEQUENCE [LARGE SCALE GENOMIC DNA]</scope>
    <source>
        <strain evidence="2 3">KCTC 9819</strain>
    </source>
</reference>
<gene>
    <name evidence="2" type="ORF">D0Z67_26500</name>
</gene>
<evidence type="ECO:0000256" key="1">
    <source>
        <dbReference type="SAM" id="MobiDB-lite"/>
    </source>
</evidence>
<name>A0A4P6U4T8_STRSO</name>
<dbReference type="OrthoDB" id="163447at2"/>
<evidence type="ECO:0000313" key="2">
    <source>
        <dbReference type="EMBL" id="QBJ94367.1"/>
    </source>
</evidence>
<dbReference type="InterPro" id="IPR008634">
    <property type="entry name" value="Gas-vesicle_GvpO"/>
</dbReference>
<dbReference type="Pfam" id="PF05800">
    <property type="entry name" value="GvpO"/>
    <property type="match status" value="1"/>
</dbReference>
<proteinExistence type="predicted"/>